<evidence type="ECO:0000313" key="4">
    <source>
        <dbReference type="EMBL" id="KAK8845252.1"/>
    </source>
</evidence>
<evidence type="ECO:0000313" key="5">
    <source>
        <dbReference type="Proteomes" id="UP001470230"/>
    </source>
</evidence>
<evidence type="ECO:0000256" key="2">
    <source>
        <dbReference type="SAM" id="Phobius"/>
    </source>
</evidence>
<dbReference type="Gene3D" id="2.160.20.10">
    <property type="entry name" value="Single-stranded right-handed beta-helix, Pectin lyase-like"/>
    <property type="match status" value="1"/>
</dbReference>
<dbReference type="InterPro" id="IPR012334">
    <property type="entry name" value="Pectin_lyas_fold"/>
</dbReference>
<evidence type="ECO:0000256" key="1">
    <source>
        <dbReference type="SAM" id="MobiDB-lite"/>
    </source>
</evidence>
<accession>A0ABR2HFX8</accession>
<reference evidence="4 5" key="1">
    <citation type="submission" date="2024-04" db="EMBL/GenBank/DDBJ databases">
        <title>Tritrichomonas musculus Genome.</title>
        <authorList>
            <person name="Alves-Ferreira E."/>
            <person name="Grigg M."/>
            <person name="Lorenzi H."/>
            <person name="Galac M."/>
        </authorList>
    </citation>
    <scope>NUCLEOTIDE SEQUENCE [LARGE SCALE GENOMIC DNA]</scope>
    <source>
        <strain evidence="4 5">EAF2021</strain>
    </source>
</reference>
<organism evidence="4 5">
    <name type="scientific">Tritrichomonas musculus</name>
    <dbReference type="NCBI Taxonomy" id="1915356"/>
    <lineage>
        <taxon>Eukaryota</taxon>
        <taxon>Metamonada</taxon>
        <taxon>Parabasalia</taxon>
        <taxon>Tritrichomonadida</taxon>
        <taxon>Tritrichomonadidae</taxon>
        <taxon>Tritrichomonas</taxon>
    </lineage>
</organism>
<feature type="domain" description="Right handed beta helix" evidence="3">
    <location>
        <begin position="239"/>
        <end position="372"/>
    </location>
</feature>
<proteinExistence type="predicted"/>
<dbReference type="InterPro" id="IPR039448">
    <property type="entry name" value="Beta_helix"/>
</dbReference>
<keyword evidence="2" id="KW-0472">Membrane</keyword>
<feature type="region of interest" description="Disordered" evidence="1">
    <location>
        <begin position="842"/>
        <end position="890"/>
    </location>
</feature>
<dbReference type="Proteomes" id="UP001470230">
    <property type="component" value="Unassembled WGS sequence"/>
</dbReference>
<name>A0ABR2HFX8_9EUKA</name>
<dbReference type="InterPro" id="IPR006626">
    <property type="entry name" value="PbH1"/>
</dbReference>
<feature type="transmembrane region" description="Helical" evidence="2">
    <location>
        <begin position="897"/>
        <end position="920"/>
    </location>
</feature>
<dbReference type="Pfam" id="PF13229">
    <property type="entry name" value="Beta_helix"/>
    <property type="match status" value="1"/>
</dbReference>
<comment type="caution">
    <text evidence="4">The sequence shown here is derived from an EMBL/GenBank/DDBJ whole genome shotgun (WGS) entry which is preliminary data.</text>
</comment>
<keyword evidence="5" id="KW-1185">Reference proteome</keyword>
<dbReference type="InterPro" id="IPR011050">
    <property type="entry name" value="Pectin_lyase_fold/virulence"/>
</dbReference>
<dbReference type="PANTHER" id="PTHR36453">
    <property type="entry name" value="SECRETED PROTEIN-RELATED"/>
    <property type="match status" value="1"/>
</dbReference>
<keyword evidence="2" id="KW-1133">Transmembrane helix</keyword>
<dbReference type="EMBL" id="JAPFFF010000031">
    <property type="protein sequence ID" value="KAK8845252.1"/>
    <property type="molecule type" value="Genomic_DNA"/>
</dbReference>
<keyword evidence="2" id="KW-0812">Transmembrane</keyword>
<protein>
    <recommendedName>
        <fullName evidence="3">Right handed beta helix domain-containing protein</fullName>
    </recommendedName>
</protein>
<gene>
    <name evidence="4" type="ORF">M9Y10_021445</name>
</gene>
<dbReference type="SMART" id="SM00710">
    <property type="entry name" value="PbH1"/>
    <property type="match status" value="5"/>
</dbReference>
<dbReference type="SUPFAM" id="SSF51126">
    <property type="entry name" value="Pectin lyase-like"/>
    <property type="match status" value="2"/>
</dbReference>
<evidence type="ECO:0000259" key="3">
    <source>
        <dbReference type="Pfam" id="PF13229"/>
    </source>
</evidence>
<dbReference type="PANTHER" id="PTHR36453:SF1">
    <property type="entry name" value="RIGHT HANDED BETA HELIX DOMAIN-CONTAINING PROTEIN"/>
    <property type="match status" value="1"/>
</dbReference>
<sequence>MTNDGSYEKPFSFQWASILRQLNKLDADTDVTLVWKEGDYYVTEYGITFNDKNGHRPGHITLKPEDGKRVRIIGGVKLPQNSWEKVHDDRYKDRLWKLDPKNFNFKPKAIYINDHRAIFARAPKFGTIARIRSFEAIEDPEDSSYTLRNFGVQPDCIEMLETLSADELEVARFIFFRGEKQYSETIYKIDKEKGFVITRIFANESKIRAGVVGDFYYIENVVTCVGNSEEIIQMKNGSILYLAKNSEIDLNSESSETFLQSSDSYFGFHSSKRGNIEIYNFEILNVGCPLYFSYDPNVHFENLTMSHCNEGPQIQQCENVTIQHCLIQDMGGRLAYISKTDGVLINDSIIKTGGIMTPASQGIWFGRGNNNTVISNNEIADSYQSLIQIDGADGYNMEKFLSFKLINNHLHHCGKNIFDDMGGIQILNHCRGIVVEHNWIHDIYAPRHAGQAICSCSGTAGTIVRNNLVYDSTQLAFKMDTGCNVTVENNIFGPGYYGVIGWTNKAPEYHALDMRHNILIYNSTALIGDFNKDGINISFDKNIYWNTRGADLVDFRTMSFDQWKSKGNDINSHIVDPFFTDFEKRDFSFASDKSYKLIGFEPFDLEFGVIGSNEWREKAKENIGPSRTGEKGYVSRFYFPSLLQMSGFEDFENGGESHSEFWESQTRLVPQKFTIGISNEKSFGGEYSLRFGPTGYELKSKQPYLQIQLDWNNGKVQFGFKMFLDETAWFSLRFNSALKIDFKKGKVVYNSNEVLDYQCNKWDDVKITIDVDEKNFDVNVDGSNCNYIDQNIQPITVIYLYNLDSRTASYFDDFNATSLYIEPNLFSCEICDEEKEPLEISSIGSDSIESSDGENDKNNSEYTVNESDEINDNESKTNNEENVDSPQNSNNKMKPGIIAAIVISIIVVVAAIVAVVLFIIKKKNKQESSDIVHIDDSSI</sequence>